<dbReference type="GO" id="GO:0006355">
    <property type="term" value="P:regulation of DNA-templated transcription"/>
    <property type="evidence" value="ECO:0007669"/>
    <property type="project" value="InterPro"/>
</dbReference>
<dbReference type="GO" id="GO:0008649">
    <property type="term" value="F:rRNA methyltransferase activity"/>
    <property type="evidence" value="ECO:0007669"/>
    <property type="project" value="InterPro"/>
</dbReference>
<dbReference type="Pfam" id="PF22458">
    <property type="entry name" value="RsmF-B_ferredox"/>
    <property type="match status" value="1"/>
</dbReference>
<keyword evidence="17" id="KW-1185">Reference proteome</keyword>
<dbReference type="NCBIfam" id="NF011494">
    <property type="entry name" value="PRK14902.1"/>
    <property type="match status" value="1"/>
</dbReference>
<dbReference type="PANTHER" id="PTHR22807:SF53">
    <property type="entry name" value="RIBOSOMAL RNA SMALL SUBUNIT METHYLTRANSFERASE B-RELATED"/>
    <property type="match status" value="1"/>
</dbReference>
<comment type="caution">
    <text evidence="16">The sequence shown here is derived from an EMBL/GenBank/DDBJ whole genome shotgun (WGS) entry which is preliminary data.</text>
</comment>
<dbReference type="Gene3D" id="3.30.70.1170">
    <property type="entry name" value="Sun protein, domain 3"/>
    <property type="match status" value="1"/>
</dbReference>
<feature type="binding site" evidence="14">
    <location>
        <begin position="264"/>
        <end position="270"/>
    </location>
    <ligand>
        <name>S-adenosyl-L-methionine</name>
        <dbReference type="ChEBI" id="CHEBI:59789"/>
    </ligand>
</feature>
<dbReference type="RefSeq" id="WP_122917059.1">
    <property type="nucleotide sequence ID" value="NZ_RHHQ01000006.1"/>
</dbReference>
<organism evidence="16 17">
    <name type="scientific">Brevibacillus fluminis</name>
    <dbReference type="NCBI Taxonomy" id="511487"/>
    <lineage>
        <taxon>Bacteria</taxon>
        <taxon>Bacillati</taxon>
        <taxon>Bacillota</taxon>
        <taxon>Bacilli</taxon>
        <taxon>Bacillales</taxon>
        <taxon>Paenibacillaceae</taxon>
        <taxon>Brevibacillus</taxon>
    </lineage>
</organism>
<dbReference type="Gene3D" id="1.10.940.10">
    <property type="entry name" value="NusB-like"/>
    <property type="match status" value="1"/>
</dbReference>
<feature type="domain" description="SAM-dependent MTase RsmB/NOP-type" evidence="15">
    <location>
        <begin position="175"/>
        <end position="451"/>
    </location>
</feature>
<evidence type="ECO:0000256" key="7">
    <source>
        <dbReference type="ARBA" id="ARBA00022603"/>
    </source>
</evidence>
<keyword evidence="10 14" id="KW-0694">RNA-binding</keyword>
<protein>
    <recommendedName>
        <fullName evidence="4">16S rRNA (cytosine(967)-C(5))-methyltransferase</fullName>
        <ecNumber evidence="4">2.1.1.176</ecNumber>
    </recommendedName>
    <alternativeName>
        <fullName evidence="11">16S rRNA m5C967 methyltransferase</fullName>
    </alternativeName>
    <alternativeName>
        <fullName evidence="12">rRNA (cytosine-C(5)-)-methyltransferase RsmB</fullName>
    </alternativeName>
</protein>
<evidence type="ECO:0000313" key="16">
    <source>
        <dbReference type="EMBL" id="RNB91207.1"/>
    </source>
</evidence>
<feature type="active site" description="Nucleophile" evidence="14">
    <location>
        <position position="386"/>
    </location>
</feature>
<dbReference type="Pfam" id="PF01029">
    <property type="entry name" value="NusB"/>
    <property type="match status" value="1"/>
</dbReference>
<evidence type="ECO:0000256" key="10">
    <source>
        <dbReference type="ARBA" id="ARBA00022884"/>
    </source>
</evidence>
<feature type="binding site" evidence="14">
    <location>
        <position position="288"/>
    </location>
    <ligand>
        <name>S-adenosyl-L-methionine</name>
        <dbReference type="ChEBI" id="CHEBI:59789"/>
    </ligand>
</feature>
<dbReference type="CDD" id="cd02440">
    <property type="entry name" value="AdoMet_MTases"/>
    <property type="match status" value="1"/>
</dbReference>
<comment type="function">
    <text evidence="1">Specifically methylates the cytosine at position 967 (m5C967) of 16S rRNA.</text>
</comment>
<comment type="subcellular location">
    <subcellularLocation>
        <location evidence="2">Cytoplasm</location>
    </subcellularLocation>
</comment>
<name>A0A3M8DW42_9BACL</name>
<evidence type="ECO:0000256" key="2">
    <source>
        <dbReference type="ARBA" id="ARBA00004496"/>
    </source>
</evidence>
<feature type="binding site" evidence="14">
    <location>
        <position position="333"/>
    </location>
    <ligand>
        <name>S-adenosyl-L-methionine</name>
        <dbReference type="ChEBI" id="CHEBI:59789"/>
    </ligand>
</feature>
<dbReference type="FunFam" id="3.40.50.150:FF:000257">
    <property type="entry name" value="16S rRNA methyltransferase"/>
    <property type="match status" value="1"/>
</dbReference>
<evidence type="ECO:0000256" key="5">
    <source>
        <dbReference type="ARBA" id="ARBA00022490"/>
    </source>
</evidence>
<dbReference type="InterPro" id="IPR006027">
    <property type="entry name" value="NusB_RsmB_TIM44"/>
</dbReference>
<dbReference type="InterPro" id="IPR004573">
    <property type="entry name" value="rRNA_ssu_MeTfrase_B"/>
</dbReference>
<evidence type="ECO:0000256" key="14">
    <source>
        <dbReference type="PROSITE-ProRule" id="PRU01023"/>
    </source>
</evidence>
<dbReference type="AlphaFoldDB" id="A0A3M8DW42"/>
<dbReference type="InterPro" id="IPR001678">
    <property type="entry name" value="MeTrfase_RsmB-F_NOP2_dom"/>
</dbReference>
<dbReference type="SUPFAM" id="SSF53335">
    <property type="entry name" value="S-adenosyl-L-methionine-dependent methyltransferases"/>
    <property type="match status" value="1"/>
</dbReference>
<dbReference type="InterPro" id="IPR049560">
    <property type="entry name" value="MeTrfase_RsmB-F_NOP2_cat"/>
</dbReference>
<evidence type="ECO:0000256" key="12">
    <source>
        <dbReference type="ARBA" id="ARBA00031088"/>
    </source>
</evidence>
<dbReference type="InterPro" id="IPR023267">
    <property type="entry name" value="RCMT"/>
</dbReference>
<reference evidence="16 17" key="1">
    <citation type="submission" date="2018-10" db="EMBL/GenBank/DDBJ databases">
        <title>Phylogenomics of Brevibacillus.</title>
        <authorList>
            <person name="Dunlap C."/>
        </authorList>
    </citation>
    <scope>NUCLEOTIDE SEQUENCE [LARGE SCALE GENOMIC DNA]</scope>
    <source>
        <strain evidence="16 17">JCM 15716</strain>
    </source>
</reference>
<evidence type="ECO:0000256" key="9">
    <source>
        <dbReference type="ARBA" id="ARBA00022691"/>
    </source>
</evidence>
<dbReference type="InterPro" id="IPR035926">
    <property type="entry name" value="NusB-like_sf"/>
</dbReference>
<dbReference type="OrthoDB" id="9810297at2"/>
<feature type="binding site" evidence="14">
    <location>
        <position position="315"/>
    </location>
    <ligand>
        <name>S-adenosyl-L-methionine</name>
        <dbReference type="ChEBI" id="CHEBI:59789"/>
    </ligand>
</feature>
<keyword evidence="6" id="KW-0698">rRNA processing</keyword>
<dbReference type="InterPro" id="IPR054728">
    <property type="entry name" value="RsmB-like_ferredoxin"/>
</dbReference>
<comment type="catalytic activity">
    <reaction evidence="13">
        <text>cytidine(967) in 16S rRNA + S-adenosyl-L-methionine = 5-methylcytidine(967) in 16S rRNA + S-adenosyl-L-homocysteine + H(+)</text>
        <dbReference type="Rhea" id="RHEA:42748"/>
        <dbReference type="Rhea" id="RHEA-COMP:10219"/>
        <dbReference type="Rhea" id="RHEA-COMP:10220"/>
        <dbReference type="ChEBI" id="CHEBI:15378"/>
        <dbReference type="ChEBI" id="CHEBI:57856"/>
        <dbReference type="ChEBI" id="CHEBI:59789"/>
        <dbReference type="ChEBI" id="CHEBI:74483"/>
        <dbReference type="ChEBI" id="CHEBI:82748"/>
        <dbReference type="EC" id="2.1.1.176"/>
    </reaction>
</comment>
<sequence length="452" mass="50251">MTRTKTAREVALEVLVRVDEFKSYSNLELKAVLEREPLSAVDAGLVTELVYGTIQRRNTIDDVLSRFIKGKGGLAKLQPWVLHLLRLSLYQIRYLDRIPDRAAVHEAVEIAKRRGHQGIASLVNGVLRNVLRQPECFEVLPTGSLAKRLSVELSHPEWLVARWLKLYGEEATRAMCESNNLPPHTSVRTNQLKTGREELISAMLQHFPHARPSMLSAAGIVVDGGHVAGTSWFREGQCTIQDESSMLVAPALKPLPGQRVLDACAAPGGKTTHIAELMNNEGEIVACDVHAHKQELIRQNAKRLSIDIITPVVADAATLTTEEHGTFDRILLDAPCTGLGVIRRKPDLKWQKNINDIKQIAKLQAELLERVSKLLAPGGLLVYSTCTIDPEENQQVVERFVADHPEFELDTTLAADLPEAVSAQVQEKGYLQILPHQFQSDGFFISRLKRKA</sequence>
<evidence type="ECO:0000256" key="13">
    <source>
        <dbReference type="ARBA" id="ARBA00047283"/>
    </source>
</evidence>
<dbReference type="NCBIfam" id="TIGR00563">
    <property type="entry name" value="rsmB"/>
    <property type="match status" value="1"/>
</dbReference>
<evidence type="ECO:0000256" key="4">
    <source>
        <dbReference type="ARBA" id="ARBA00012140"/>
    </source>
</evidence>
<dbReference type="PROSITE" id="PS51686">
    <property type="entry name" value="SAM_MT_RSMB_NOP"/>
    <property type="match status" value="1"/>
</dbReference>
<proteinExistence type="inferred from homology"/>
<dbReference type="PROSITE" id="PS01153">
    <property type="entry name" value="NOL1_NOP2_SUN"/>
    <property type="match status" value="1"/>
</dbReference>
<dbReference type="InterPro" id="IPR018314">
    <property type="entry name" value="RsmB/NOL1/NOP2-like_CS"/>
</dbReference>
<evidence type="ECO:0000256" key="11">
    <source>
        <dbReference type="ARBA" id="ARBA00030399"/>
    </source>
</evidence>
<accession>A0A3M8DW42</accession>
<evidence type="ECO:0000313" key="17">
    <source>
        <dbReference type="Proteomes" id="UP000271031"/>
    </source>
</evidence>
<dbReference type="GO" id="GO:0003723">
    <property type="term" value="F:RNA binding"/>
    <property type="evidence" value="ECO:0007669"/>
    <property type="project" value="UniProtKB-UniRule"/>
</dbReference>
<dbReference type="EC" id="2.1.1.176" evidence="4"/>
<evidence type="ECO:0000256" key="6">
    <source>
        <dbReference type="ARBA" id="ARBA00022552"/>
    </source>
</evidence>
<keyword evidence="9 14" id="KW-0949">S-adenosyl-L-methionine</keyword>
<dbReference type="SUPFAM" id="SSF48013">
    <property type="entry name" value="NusB-like"/>
    <property type="match status" value="1"/>
</dbReference>
<dbReference type="EMBL" id="RHHQ01000006">
    <property type="protein sequence ID" value="RNB91207.1"/>
    <property type="molecule type" value="Genomic_DNA"/>
</dbReference>
<comment type="similarity">
    <text evidence="3 14">Belongs to the class I-like SAM-binding methyltransferase superfamily. RsmB/NOP family.</text>
</comment>
<dbReference type="PANTHER" id="PTHR22807">
    <property type="entry name" value="NOP2 YEAST -RELATED NOL1/NOP2/FMU SUN DOMAIN-CONTAINING"/>
    <property type="match status" value="1"/>
</dbReference>
<dbReference type="Gene3D" id="3.40.50.150">
    <property type="entry name" value="Vaccinia Virus protein VP39"/>
    <property type="match status" value="1"/>
</dbReference>
<keyword evidence="8 14" id="KW-0808">Transferase</keyword>
<evidence type="ECO:0000256" key="3">
    <source>
        <dbReference type="ARBA" id="ARBA00007494"/>
    </source>
</evidence>
<evidence type="ECO:0000256" key="8">
    <source>
        <dbReference type="ARBA" id="ARBA00022679"/>
    </source>
</evidence>
<gene>
    <name evidence="16" type="primary">rsmB</name>
    <name evidence="16" type="ORF">EDM56_06400</name>
</gene>
<dbReference type="GO" id="GO:0005737">
    <property type="term" value="C:cytoplasm"/>
    <property type="evidence" value="ECO:0007669"/>
    <property type="project" value="UniProtKB-SubCell"/>
</dbReference>
<keyword evidence="5" id="KW-0963">Cytoplasm</keyword>
<keyword evidence="7 14" id="KW-0489">Methyltransferase</keyword>
<dbReference type="Proteomes" id="UP000271031">
    <property type="component" value="Unassembled WGS sequence"/>
</dbReference>
<dbReference type="FunFam" id="1.10.940.10:FF:000006">
    <property type="entry name" value="16S rRNA (Cytosine(967)-C(5))-methyltransferase RsmB"/>
    <property type="match status" value="1"/>
</dbReference>
<dbReference type="Pfam" id="PF01189">
    <property type="entry name" value="Methyltr_RsmB-F"/>
    <property type="match status" value="1"/>
</dbReference>
<dbReference type="InterPro" id="IPR029063">
    <property type="entry name" value="SAM-dependent_MTases_sf"/>
</dbReference>
<dbReference type="PRINTS" id="PR02008">
    <property type="entry name" value="RCMTFAMILY"/>
</dbReference>
<evidence type="ECO:0000256" key="1">
    <source>
        <dbReference type="ARBA" id="ARBA00002724"/>
    </source>
</evidence>
<evidence type="ECO:0000259" key="15">
    <source>
        <dbReference type="PROSITE" id="PS51686"/>
    </source>
</evidence>